<dbReference type="GO" id="GO:0019005">
    <property type="term" value="C:SCF ubiquitin ligase complex"/>
    <property type="evidence" value="ECO:0007669"/>
    <property type="project" value="TreeGrafter"/>
</dbReference>
<proteinExistence type="predicted"/>
<evidence type="ECO:0000313" key="2">
    <source>
        <dbReference type="Proteomes" id="UP000472274"/>
    </source>
</evidence>
<dbReference type="GO" id="GO:0031146">
    <property type="term" value="P:SCF-dependent proteasomal ubiquitin-dependent protein catabolic process"/>
    <property type="evidence" value="ECO:0007669"/>
    <property type="project" value="TreeGrafter"/>
</dbReference>
<evidence type="ECO:0000313" key="1">
    <source>
        <dbReference type="Ensembl" id="ENSTMTP00000026729.1"/>
    </source>
</evidence>
<organism evidence="1 2">
    <name type="scientific">Terrapene triunguis</name>
    <name type="common">Three-toed box turtle</name>
    <dbReference type="NCBI Taxonomy" id="2587831"/>
    <lineage>
        <taxon>Eukaryota</taxon>
        <taxon>Metazoa</taxon>
        <taxon>Chordata</taxon>
        <taxon>Craniata</taxon>
        <taxon>Vertebrata</taxon>
        <taxon>Euteleostomi</taxon>
        <taxon>Archelosauria</taxon>
        <taxon>Testudinata</taxon>
        <taxon>Testudines</taxon>
        <taxon>Cryptodira</taxon>
        <taxon>Durocryptodira</taxon>
        <taxon>Testudinoidea</taxon>
        <taxon>Emydidae</taxon>
        <taxon>Terrapene</taxon>
    </lineage>
</organism>
<accession>A0A674K606</accession>
<name>A0A674K606_9SAUR</name>
<dbReference type="PANTHER" id="PTHR13318:SF95">
    <property type="entry name" value="F-BOX PROTEIN YLR352W"/>
    <property type="match status" value="1"/>
</dbReference>
<dbReference type="InterPro" id="IPR006553">
    <property type="entry name" value="Leu-rich_rpt_Cys-con_subtyp"/>
</dbReference>
<dbReference type="GeneTree" id="ENSGT00390000009358"/>
<sequence length="308" mass="33556">MEWLVLNRFSLLRDFALCHWKSHVPVVLQALAESCPLLLSLKLTYCNGVTTKSLSTLAERCPRLESLNLQNSQVDSSAVVSFLEAAGSRIRQLWLTYSSQTNAIIATRLGGCCLGLVGHSCPHLFPFQVLRLLNMVWSPKPSPRFVPTSLGFPQLEELCLASTSYSFISDGVLQKILQASTRLRVLDLRGCFRVTPKGLQELPCPGEPWRPLSGEEEGGVSCGGQVHLVQLGTVFLPPGEALSLMCSTCGSWDPPARPLSSWPGKLVPRPPCSLSSLRRWCNALGGGAASSCRAADPVLCAARWRGWL</sequence>
<dbReference type="SMART" id="SM00367">
    <property type="entry name" value="LRR_CC"/>
    <property type="match status" value="3"/>
</dbReference>
<dbReference type="InterPro" id="IPR032675">
    <property type="entry name" value="LRR_dom_sf"/>
</dbReference>
<dbReference type="Gene3D" id="3.80.10.10">
    <property type="entry name" value="Ribonuclease Inhibitor"/>
    <property type="match status" value="2"/>
</dbReference>
<dbReference type="InParanoid" id="A0A674K606"/>
<dbReference type="Ensembl" id="ENSTMTT00000027696.1">
    <property type="protein sequence ID" value="ENSTMTP00000026729.1"/>
    <property type="gene ID" value="ENSTMTG00000019543.1"/>
</dbReference>
<dbReference type="PANTHER" id="PTHR13318">
    <property type="entry name" value="PARTNER OF PAIRED, ISOFORM B-RELATED"/>
    <property type="match status" value="1"/>
</dbReference>
<gene>
    <name evidence="1" type="primary">FBXL6</name>
</gene>
<dbReference type="Proteomes" id="UP000472274">
    <property type="component" value="Unplaced"/>
</dbReference>
<protein>
    <submittedName>
        <fullName evidence="1">F-box and leucine rich repeat protein 6</fullName>
    </submittedName>
</protein>
<dbReference type="SUPFAM" id="SSF52047">
    <property type="entry name" value="RNI-like"/>
    <property type="match status" value="1"/>
</dbReference>
<reference evidence="1" key="1">
    <citation type="submission" date="2025-08" db="UniProtKB">
        <authorList>
            <consortium name="Ensembl"/>
        </authorList>
    </citation>
    <scope>IDENTIFICATION</scope>
</reference>
<keyword evidence="2" id="KW-1185">Reference proteome</keyword>
<reference evidence="1" key="2">
    <citation type="submission" date="2025-09" db="UniProtKB">
        <authorList>
            <consortium name="Ensembl"/>
        </authorList>
    </citation>
    <scope>IDENTIFICATION</scope>
</reference>
<dbReference type="AlphaFoldDB" id="A0A674K606"/>